<accession>B7KDL8</accession>
<dbReference type="AlphaFoldDB" id="B7KDL8"/>
<dbReference type="STRING" id="65393.PCC7424_1888"/>
<evidence type="ECO:0000313" key="2">
    <source>
        <dbReference type="Proteomes" id="UP000002384"/>
    </source>
</evidence>
<keyword evidence="2" id="KW-1185">Reference proteome</keyword>
<dbReference type="KEGG" id="cyc:PCC7424_1888"/>
<dbReference type="OrthoDB" id="461096at2"/>
<dbReference type="Proteomes" id="UP000002384">
    <property type="component" value="Chromosome"/>
</dbReference>
<proteinExistence type="predicted"/>
<dbReference type="eggNOG" id="ENOG50324PR">
    <property type="taxonomic scope" value="Bacteria"/>
</dbReference>
<dbReference type="EMBL" id="CP001291">
    <property type="protein sequence ID" value="ACK70320.1"/>
    <property type="molecule type" value="Genomic_DNA"/>
</dbReference>
<evidence type="ECO:0000313" key="1">
    <source>
        <dbReference type="EMBL" id="ACK70320.1"/>
    </source>
</evidence>
<reference evidence="2" key="1">
    <citation type="journal article" date="2011" name="MBio">
        <title>Novel metabolic attributes of the genus Cyanothece, comprising a group of unicellular nitrogen-fixing Cyanobacteria.</title>
        <authorList>
            <person name="Bandyopadhyay A."/>
            <person name="Elvitigala T."/>
            <person name="Welsh E."/>
            <person name="Stockel J."/>
            <person name="Liberton M."/>
            <person name="Min H."/>
            <person name="Sherman L.A."/>
            <person name="Pakrasi H.B."/>
        </authorList>
    </citation>
    <scope>NUCLEOTIDE SEQUENCE [LARGE SCALE GENOMIC DNA]</scope>
    <source>
        <strain evidence="2">PCC 7424</strain>
    </source>
</reference>
<dbReference type="HOGENOM" id="CLU_119035_0_0_3"/>
<name>B7KDL8_GLOC7</name>
<organism evidence="1 2">
    <name type="scientific">Gloeothece citriformis (strain PCC 7424)</name>
    <name type="common">Cyanothece sp. (strain PCC 7424)</name>
    <dbReference type="NCBI Taxonomy" id="65393"/>
    <lineage>
        <taxon>Bacteria</taxon>
        <taxon>Bacillati</taxon>
        <taxon>Cyanobacteriota</taxon>
        <taxon>Cyanophyceae</taxon>
        <taxon>Oscillatoriophycideae</taxon>
        <taxon>Chroococcales</taxon>
        <taxon>Aphanothecaceae</taxon>
        <taxon>Gloeothece</taxon>
        <taxon>Gloeothece citriformis</taxon>
    </lineage>
</organism>
<gene>
    <name evidence="1" type="ordered locus">PCC7424_1888</name>
</gene>
<sequence>MKENLGNSPPTYPGSLDPHEILLQLHQKQLLVVNPRRKNGIILYKRYHAEFAGPGAVIGSVFDTDVVKVIPVGKLSLVSPQTSQEKINAYLIRRQWVRLTKQITDNPVPLQRAQVILNQFENWFDPEIAAQLPDEAFALLVGVLPQTIRKVRNEFEPL</sequence>
<dbReference type="RefSeq" id="WP_012599263.1">
    <property type="nucleotide sequence ID" value="NC_011729.1"/>
</dbReference>
<protein>
    <submittedName>
        <fullName evidence="1">Uncharacterized protein</fullName>
    </submittedName>
</protein>